<dbReference type="SUPFAM" id="SSF53300">
    <property type="entry name" value="vWA-like"/>
    <property type="match status" value="1"/>
</dbReference>
<dbReference type="InterPro" id="IPR002035">
    <property type="entry name" value="VWF_A"/>
</dbReference>
<name>A0A840URQ9_9BACT</name>
<dbReference type="Proteomes" id="UP000539642">
    <property type="component" value="Unassembled WGS sequence"/>
</dbReference>
<keyword evidence="3" id="KW-1185">Reference proteome</keyword>
<dbReference type="PANTHER" id="PTHR41248">
    <property type="entry name" value="NORD PROTEIN"/>
    <property type="match status" value="1"/>
</dbReference>
<evidence type="ECO:0000313" key="3">
    <source>
        <dbReference type="Proteomes" id="UP000539642"/>
    </source>
</evidence>
<dbReference type="EMBL" id="JACHEO010000016">
    <property type="protein sequence ID" value="MBB5348907.1"/>
    <property type="molecule type" value="Genomic_DNA"/>
</dbReference>
<organism evidence="2 3">
    <name type="scientific">Desulfoprunum benzoelyticum</name>
    <dbReference type="NCBI Taxonomy" id="1506996"/>
    <lineage>
        <taxon>Bacteria</taxon>
        <taxon>Pseudomonadati</taxon>
        <taxon>Thermodesulfobacteriota</taxon>
        <taxon>Desulfobulbia</taxon>
        <taxon>Desulfobulbales</taxon>
        <taxon>Desulfobulbaceae</taxon>
        <taxon>Desulfoprunum</taxon>
    </lineage>
</organism>
<dbReference type="SMART" id="SM00327">
    <property type="entry name" value="VWA"/>
    <property type="match status" value="1"/>
</dbReference>
<gene>
    <name evidence="2" type="ORF">HNQ81_002648</name>
</gene>
<dbReference type="AlphaFoldDB" id="A0A840URQ9"/>
<evidence type="ECO:0000259" key="1">
    <source>
        <dbReference type="PROSITE" id="PS50234"/>
    </source>
</evidence>
<dbReference type="CDD" id="cd01454">
    <property type="entry name" value="vWA_norD_type"/>
    <property type="match status" value="1"/>
</dbReference>
<protein>
    <submittedName>
        <fullName evidence="2">Nitric oxide reductase NorD protein</fullName>
    </submittedName>
</protein>
<evidence type="ECO:0000313" key="2">
    <source>
        <dbReference type="EMBL" id="MBB5348907.1"/>
    </source>
</evidence>
<dbReference type="PANTHER" id="PTHR41248:SF1">
    <property type="entry name" value="NORD PROTEIN"/>
    <property type="match status" value="1"/>
</dbReference>
<dbReference type="InterPro" id="IPR036465">
    <property type="entry name" value="vWFA_dom_sf"/>
</dbReference>
<reference evidence="2 3" key="1">
    <citation type="submission" date="2020-08" db="EMBL/GenBank/DDBJ databases">
        <title>Genomic Encyclopedia of Type Strains, Phase IV (KMG-IV): sequencing the most valuable type-strain genomes for metagenomic binning, comparative biology and taxonomic classification.</title>
        <authorList>
            <person name="Goeker M."/>
        </authorList>
    </citation>
    <scope>NUCLEOTIDE SEQUENCE [LARGE SCALE GENOMIC DNA]</scope>
    <source>
        <strain evidence="2 3">DSM 28570</strain>
    </source>
</reference>
<dbReference type="PROSITE" id="PS50234">
    <property type="entry name" value="VWFA"/>
    <property type="match status" value="1"/>
</dbReference>
<dbReference type="RefSeq" id="WP_183351720.1">
    <property type="nucleotide sequence ID" value="NZ_JACHEO010000016.1"/>
</dbReference>
<dbReference type="Gene3D" id="3.40.50.410">
    <property type="entry name" value="von Willebrand factor, type A domain"/>
    <property type="match status" value="1"/>
</dbReference>
<proteinExistence type="predicted"/>
<accession>A0A840URQ9</accession>
<dbReference type="InterPro" id="IPR051928">
    <property type="entry name" value="NorD/CobT"/>
</dbReference>
<feature type="domain" description="VWFA" evidence="1">
    <location>
        <begin position="569"/>
        <end position="750"/>
    </location>
</feature>
<comment type="caution">
    <text evidence="2">The sequence shown here is derived from an EMBL/GenBank/DDBJ whole genome shotgun (WGS) entry which is preliminary data.</text>
</comment>
<sequence length="752" mass="84034">MDLDAQKQAFYELVSPSRPNDWEVEEVMELLAGIPADYRRALLAHVPTIWPISHSLCFSFLGEGVKGASRCPPELLSEWVRQILSRYEESGLRAARDFMGDIDTNFLQPLHGNAGVAVDAIRGAMVPYLRGVSGLALDLAADGQGRLWTDTRTIFVPGRQRLFAERVDNLLFLRFTVILQWGYIAGGSFRRQPDGRDFAALAARYGTGAGEGAIDAYLSCFPDPARAGQLLLLFELPRVFDLIRRELPGLVRAVQPLCQRLLAEDQGRCGRRGDQVHDLLRSILLPPDPPPPVGDHRLQGDGESGALSRFPDFYDRLADGRAGADHVLTLLVGEPDFIAARKRIEQTRAEDREQFISRLAGVLEQTRAQGPAGEKGPGGAGRADSIVLTAQGGDRHGEQEEAPGLSLLAEIELPPDLAAVRQRIEADLGEVPASYIQAAAGMAGQGRNLASGPETDGQIVPPAASFVYDEWDYRRAGYRKDWCVLVEKELPAVMTDFVPLTLHKYRGLKTRVRRQFEMLRTAHRFVKRRRYGDDIDFDAMVDALGDRQAGFAPSDRLFIRLVRDHRDIAALFLVDMSNSTEGWVGRMIKEALVLLCEVMEVSGDRYGIYGFSGMRRSRCELFHVKHLHEVYGEEVRQRIGAIGPREYTRMGPPIRHLTRMLQGTDARLRLLITLSDGKPEDYDGYVDVYAIEDTRKALVEARGAGIHSFCITVDQTAQDYLAHMYGRGNYIFVNKIENLPRRMTEFYRLLTS</sequence>